<keyword evidence="1 2" id="KW-0238">DNA-binding</keyword>
<evidence type="ECO:0000313" key="3">
    <source>
        <dbReference type="EMBL" id="NLW34808.1"/>
    </source>
</evidence>
<evidence type="ECO:0000256" key="2">
    <source>
        <dbReference type="PROSITE-ProRule" id="PRU00252"/>
    </source>
</evidence>
<dbReference type="SUPFAM" id="SSF50249">
    <property type="entry name" value="Nucleic acid-binding proteins"/>
    <property type="match status" value="1"/>
</dbReference>
<organism evidence="3 4">
    <name type="scientific">Syntrophorhabdus aromaticivorans</name>
    <dbReference type="NCBI Taxonomy" id="328301"/>
    <lineage>
        <taxon>Bacteria</taxon>
        <taxon>Pseudomonadati</taxon>
        <taxon>Thermodesulfobacteriota</taxon>
        <taxon>Syntrophorhabdia</taxon>
        <taxon>Syntrophorhabdales</taxon>
        <taxon>Syntrophorhabdaceae</taxon>
        <taxon>Syntrophorhabdus</taxon>
    </lineage>
</organism>
<name>A0A351U7U4_9BACT</name>
<gene>
    <name evidence="3" type="ORF">GXY80_04910</name>
</gene>
<reference evidence="3" key="2">
    <citation type="submission" date="2020-01" db="EMBL/GenBank/DDBJ databases">
        <authorList>
            <person name="Campanaro S."/>
        </authorList>
    </citation>
    <scope>NUCLEOTIDE SEQUENCE</scope>
    <source>
        <strain evidence="3">AS06rmzACSIP_7</strain>
    </source>
</reference>
<evidence type="ECO:0000256" key="1">
    <source>
        <dbReference type="ARBA" id="ARBA00023125"/>
    </source>
</evidence>
<evidence type="ECO:0000313" key="4">
    <source>
        <dbReference type="Proteomes" id="UP000777265"/>
    </source>
</evidence>
<dbReference type="EMBL" id="JAAYEE010000082">
    <property type="protein sequence ID" value="NLW34808.1"/>
    <property type="molecule type" value="Genomic_DNA"/>
</dbReference>
<accession>A0A351U7U4</accession>
<dbReference type="GO" id="GO:0003697">
    <property type="term" value="F:single-stranded DNA binding"/>
    <property type="evidence" value="ECO:0007669"/>
    <property type="project" value="InterPro"/>
</dbReference>
<dbReference type="Proteomes" id="UP000777265">
    <property type="component" value="Unassembled WGS sequence"/>
</dbReference>
<sequence length="89" mass="9825">MNKVFLTGKVQGKPEVVYTPKGERIVMFPLWVEEGDFSIDVVFVDREGTPYPADTAKAGVMVGGSLARVPGKGRDALRLTAKKILWMEE</sequence>
<dbReference type="InterPro" id="IPR000424">
    <property type="entry name" value="Primosome_PriB/ssb"/>
</dbReference>
<dbReference type="PROSITE" id="PS50935">
    <property type="entry name" value="SSB"/>
    <property type="match status" value="1"/>
</dbReference>
<evidence type="ECO:0008006" key="5">
    <source>
        <dbReference type="Google" id="ProtNLM"/>
    </source>
</evidence>
<reference evidence="3" key="1">
    <citation type="journal article" date="2020" name="Biotechnol. Biofuels">
        <title>New insights from the biogas microbiome by comprehensive genome-resolved metagenomics of nearly 1600 species originating from multiple anaerobic digesters.</title>
        <authorList>
            <person name="Campanaro S."/>
            <person name="Treu L."/>
            <person name="Rodriguez-R L.M."/>
            <person name="Kovalovszki A."/>
            <person name="Ziels R.M."/>
            <person name="Maus I."/>
            <person name="Zhu X."/>
            <person name="Kougias P.G."/>
            <person name="Basile A."/>
            <person name="Luo G."/>
            <person name="Schluter A."/>
            <person name="Konstantinidis K.T."/>
            <person name="Angelidaki I."/>
        </authorList>
    </citation>
    <scope>NUCLEOTIDE SEQUENCE</scope>
    <source>
        <strain evidence="3">AS06rmzACSIP_7</strain>
    </source>
</reference>
<dbReference type="InterPro" id="IPR012340">
    <property type="entry name" value="NA-bd_OB-fold"/>
</dbReference>
<dbReference type="STRING" id="909663.GCA_000512235_02989"/>
<protein>
    <recommendedName>
        <fullName evidence="5">Single-stranded DNA-binding protein</fullName>
    </recommendedName>
</protein>
<comment type="caution">
    <text evidence="3">The sequence shown here is derived from an EMBL/GenBank/DDBJ whole genome shotgun (WGS) entry which is preliminary data.</text>
</comment>
<proteinExistence type="predicted"/>
<dbReference type="AlphaFoldDB" id="A0A351U7U4"/>